<feature type="region of interest" description="Disordered" evidence="2">
    <location>
        <begin position="1"/>
        <end position="30"/>
    </location>
</feature>
<feature type="region of interest" description="Disordered" evidence="2">
    <location>
        <begin position="759"/>
        <end position="874"/>
    </location>
</feature>
<comment type="similarity">
    <text evidence="1">Belongs to the amidase family.</text>
</comment>
<feature type="domain" description="DUF7767" evidence="6">
    <location>
        <begin position="1201"/>
        <end position="1302"/>
    </location>
</feature>
<dbReference type="InterPro" id="IPR023631">
    <property type="entry name" value="Amidase_dom"/>
</dbReference>
<dbReference type="Pfam" id="PF01425">
    <property type="entry name" value="Amidase"/>
    <property type="match status" value="1"/>
</dbReference>
<name>A0AAE1CG96_9PEZI</name>
<sequence>MAVQHRRFANHPGAKEAPASALEYTPEEDKNPPMRGLLLVLASTLVANSSYIQKFFWENAKFGHPKLIPGLSAHHTRLHPNVIPISPSDGSDVSATKPAILDFSPALTTPQPLDLSGRFYSVADYHALYKSGAATPAQVAAALLKLVRRDVTPESKYAVAFIQTNVDEVMAAAEASTKRWAAGRPLGIMDGVPFGVKDDVEVEGFVSTMGMKVDERLEYFKRKETATCWPVRKMAEAGGVMMGKMNQHEVGMDTTGCNPITGTATNWANPAYYPGGSSSGAGSALSGGVVPIAIGTDAGGSVRIPTAFCGVYGLKPTFNRTCTRNTSMCVVGPMASTVSDLTIAYRIMAQPDPSDPSHSHFALSVPPEPSAKKYIGICREWIDRSTPAVLEVFNKAVQHLTTNLGYEAVDIKLAYLREGQLSHSATCLCEAADDAKARAGADQAGWLRPLNHANRILISVGAHTPAQDYLKYGQVRQVIMQHLAHLWDKYPGMLVLTPTTPIAGWPILPGEDKYGFSDGNRSIYNMTYVWYANTSGCPAVTCPAGYADEEQGEGKLPVGLMAMGEWGAEEQLLAFARDSETYLHEVYPGGRQKGRQWADVLAMVKGEWDEELNKVEGASNRRRKMHSAHTFWSLTSPTGTWSPPTTIFGKSFNKMVYEWDVHKETCYALYVQEKRPLDEVIEYLAARHSFTPSRRAFQTQFKKWEFPTKHNAAYKNEALVARVRELWERNLKQKEMLKVLVGEDGFSIEARELTRLRNKHGLRLRQPGTGFGLNNPPKVSQQKPQSEDDEDDLEPASGSNSDSGSEESDDQSEQAEASTSPAEDLTPERIARREERKRALEAQSFEKWSTKKRRRRTRAWAGMPADPPGPPRFPSETTLNESKVILQLDTKAYTAVRRSFQKLCEDAGVLKKTDAGPEKWEGLKEELIRGSTHLRSLMWDSENMDKKKLAIDVIACDVTKRMRFVSSLMTIAEAKTILGLNPEEGREIRSALYKILLDDKFTCKLEEGLEQWEVIKEKWHASTALFERLITTPETDPDHQRKTKALEVLARDVLRRYRDDVGHTQKAKKKAGVPKTKGSKNRSADTGAAGVGGYEADVAQLAPGRVQTTPRKRQATSGPSPQRSRRAQPIPVILAHAESRLLPLTAPPVMTPQPDLSSIDPHMGNALLLSPDTEHAFVDDQYVHSYTPAQPTPIYQQPAQQTTIAVYFRLHPTSTFQPPQSFPGAIPMWISTLSSRSMDDLRNAAASKYQAVGQGVMCLAIEGIVKDDKGNEVPLPVNDDVELETYLQHVQGAPMFSVQLVEGQRGWV</sequence>
<feature type="compositionally biased region" description="Acidic residues" evidence="2">
    <location>
        <begin position="804"/>
        <end position="813"/>
    </location>
</feature>
<dbReference type="InterPro" id="IPR056669">
    <property type="entry name" value="DUF7767"/>
</dbReference>
<organism evidence="7 8">
    <name type="scientific">Podospora appendiculata</name>
    <dbReference type="NCBI Taxonomy" id="314037"/>
    <lineage>
        <taxon>Eukaryota</taxon>
        <taxon>Fungi</taxon>
        <taxon>Dikarya</taxon>
        <taxon>Ascomycota</taxon>
        <taxon>Pezizomycotina</taxon>
        <taxon>Sordariomycetes</taxon>
        <taxon>Sordariomycetidae</taxon>
        <taxon>Sordariales</taxon>
        <taxon>Podosporaceae</taxon>
        <taxon>Podospora</taxon>
    </lineage>
</organism>
<evidence type="ECO:0000256" key="2">
    <source>
        <dbReference type="SAM" id="MobiDB-lite"/>
    </source>
</evidence>
<evidence type="ECO:0000259" key="6">
    <source>
        <dbReference type="Pfam" id="PF24962"/>
    </source>
</evidence>
<feature type="compositionally biased region" description="Basic residues" evidence="2">
    <location>
        <begin position="1065"/>
        <end position="1080"/>
    </location>
</feature>
<protein>
    <submittedName>
        <fullName evidence="7">Glutamyl-tRNA amidotransferase subunit A</fullName>
    </submittedName>
</protein>
<dbReference type="InterPro" id="IPR036928">
    <property type="entry name" value="AS_sf"/>
</dbReference>
<reference evidence="7" key="2">
    <citation type="submission" date="2023-06" db="EMBL/GenBank/DDBJ databases">
        <authorList>
            <consortium name="Lawrence Berkeley National Laboratory"/>
            <person name="Haridas S."/>
            <person name="Hensen N."/>
            <person name="Bonometti L."/>
            <person name="Westerberg I."/>
            <person name="Brannstrom I.O."/>
            <person name="Guillou S."/>
            <person name="Cros-Aarteil S."/>
            <person name="Calhoun S."/>
            <person name="Kuo A."/>
            <person name="Mondo S."/>
            <person name="Pangilinan J."/>
            <person name="Riley R."/>
            <person name="Labutti K."/>
            <person name="Andreopoulos B."/>
            <person name="Lipzen A."/>
            <person name="Chen C."/>
            <person name="Yanf M."/>
            <person name="Daum C."/>
            <person name="Ng V."/>
            <person name="Clum A."/>
            <person name="Steindorff A."/>
            <person name="Ohm R."/>
            <person name="Martin F."/>
            <person name="Silar P."/>
            <person name="Natvig D."/>
            <person name="Lalanne C."/>
            <person name="Gautier V."/>
            <person name="Ament-Velasquez S.L."/>
            <person name="Kruys A."/>
            <person name="Hutchinson M.I."/>
            <person name="Powell A.J."/>
            <person name="Barry K."/>
            <person name="Miller A.N."/>
            <person name="Grigoriev I.V."/>
            <person name="Debuchy R."/>
            <person name="Gladieux P."/>
            <person name="Thoren M.H."/>
            <person name="Johannesson H."/>
        </authorList>
    </citation>
    <scope>NUCLEOTIDE SEQUENCE</scope>
    <source>
        <strain evidence="7">CBS 314.62</strain>
    </source>
</reference>
<comment type="caution">
    <text evidence="7">The sequence shown here is derived from an EMBL/GenBank/DDBJ whole genome shotgun (WGS) entry which is preliminary data.</text>
</comment>
<reference evidence="7" key="1">
    <citation type="journal article" date="2023" name="Mol. Phylogenet. Evol.">
        <title>Genome-scale phylogeny and comparative genomics of the fungal order Sordariales.</title>
        <authorList>
            <person name="Hensen N."/>
            <person name="Bonometti L."/>
            <person name="Westerberg I."/>
            <person name="Brannstrom I.O."/>
            <person name="Guillou S."/>
            <person name="Cros-Aarteil S."/>
            <person name="Calhoun S."/>
            <person name="Haridas S."/>
            <person name="Kuo A."/>
            <person name="Mondo S."/>
            <person name="Pangilinan J."/>
            <person name="Riley R."/>
            <person name="LaButti K."/>
            <person name="Andreopoulos B."/>
            <person name="Lipzen A."/>
            <person name="Chen C."/>
            <person name="Yan M."/>
            <person name="Daum C."/>
            <person name="Ng V."/>
            <person name="Clum A."/>
            <person name="Steindorff A."/>
            <person name="Ohm R.A."/>
            <person name="Martin F."/>
            <person name="Silar P."/>
            <person name="Natvig D.O."/>
            <person name="Lalanne C."/>
            <person name="Gautier V."/>
            <person name="Ament-Velasquez S.L."/>
            <person name="Kruys A."/>
            <person name="Hutchinson M.I."/>
            <person name="Powell A.J."/>
            <person name="Barry K."/>
            <person name="Miller A.N."/>
            <person name="Grigoriev I.V."/>
            <person name="Debuchy R."/>
            <person name="Gladieux P."/>
            <person name="Hiltunen Thoren M."/>
            <person name="Johannesson H."/>
        </authorList>
    </citation>
    <scope>NUCLEOTIDE SEQUENCE</scope>
    <source>
        <strain evidence="7">CBS 314.62</strain>
    </source>
</reference>
<dbReference type="PANTHER" id="PTHR11895">
    <property type="entry name" value="TRANSAMIDASE"/>
    <property type="match status" value="1"/>
</dbReference>
<gene>
    <name evidence="7" type="ORF">B0T22DRAFT_436683</name>
</gene>
<feature type="compositionally biased region" description="Basic and acidic residues" evidence="2">
    <location>
        <begin position="826"/>
        <end position="840"/>
    </location>
</feature>
<dbReference type="InterPro" id="IPR057940">
    <property type="entry name" value="Tri-helical_dom"/>
</dbReference>
<feature type="domain" description="Amidase" evidence="3">
    <location>
        <begin position="160"/>
        <end position="573"/>
    </location>
</feature>
<feature type="domain" description="Tri-helical" evidence="5">
    <location>
        <begin position="974"/>
        <end position="1060"/>
    </location>
</feature>
<accession>A0AAE1CG96</accession>
<feature type="region of interest" description="Disordered" evidence="2">
    <location>
        <begin position="1059"/>
        <end position="1128"/>
    </location>
</feature>
<dbReference type="PROSITE" id="PS00571">
    <property type="entry name" value="AMIDASES"/>
    <property type="match status" value="1"/>
</dbReference>
<evidence type="ECO:0000313" key="7">
    <source>
        <dbReference type="EMBL" id="KAK3693506.1"/>
    </source>
</evidence>
<proteinExistence type="inferred from homology"/>
<dbReference type="EMBL" id="JAULSO010000001">
    <property type="protein sequence ID" value="KAK3693506.1"/>
    <property type="molecule type" value="Genomic_DNA"/>
</dbReference>
<dbReference type="Pfam" id="PF24962">
    <property type="entry name" value="DUF7767"/>
    <property type="match status" value="1"/>
</dbReference>
<dbReference type="SUPFAM" id="SSF75304">
    <property type="entry name" value="Amidase signature (AS) enzymes"/>
    <property type="match status" value="1"/>
</dbReference>
<evidence type="ECO:0000259" key="4">
    <source>
        <dbReference type="Pfam" id="PF14420"/>
    </source>
</evidence>
<feature type="domain" description="Tri-helical" evidence="5">
    <location>
        <begin position="882"/>
        <end position="963"/>
    </location>
</feature>
<evidence type="ECO:0000259" key="5">
    <source>
        <dbReference type="Pfam" id="PF24465"/>
    </source>
</evidence>
<dbReference type="InterPro" id="IPR000120">
    <property type="entry name" value="Amidase"/>
</dbReference>
<evidence type="ECO:0000259" key="3">
    <source>
        <dbReference type="Pfam" id="PF01425"/>
    </source>
</evidence>
<dbReference type="PANTHER" id="PTHR11895:SF67">
    <property type="entry name" value="AMIDASE DOMAIN-CONTAINING PROTEIN"/>
    <property type="match status" value="1"/>
</dbReference>
<feature type="domain" description="Clr5" evidence="4">
    <location>
        <begin position="655"/>
        <end position="707"/>
    </location>
</feature>
<dbReference type="Pfam" id="PF14420">
    <property type="entry name" value="Clr5"/>
    <property type="match status" value="1"/>
</dbReference>
<dbReference type="InterPro" id="IPR020556">
    <property type="entry name" value="Amidase_CS"/>
</dbReference>
<dbReference type="InterPro" id="IPR025676">
    <property type="entry name" value="Clr5_dom"/>
</dbReference>
<evidence type="ECO:0000313" key="8">
    <source>
        <dbReference type="Proteomes" id="UP001270362"/>
    </source>
</evidence>
<dbReference type="GO" id="GO:0003824">
    <property type="term" value="F:catalytic activity"/>
    <property type="evidence" value="ECO:0007669"/>
    <property type="project" value="InterPro"/>
</dbReference>
<dbReference type="Gene3D" id="3.90.1300.10">
    <property type="entry name" value="Amidase signature (AS) domain"/>
    <property type="match status" value="1"/>
</dbReference>
<dbReference type="Pfam" id="PF24465">
    <property type="entry name" value="Tri-helical"/>
    <property type="match status" value="2"/>
</dbReference>
<keyword evidence="8" id="KW-1185">Reference proteome</keyword>
<evidence type="ECO:0000256" key="1">
    <source>
        <dbReference type="ARBA" id="ARBA00009199"/>
    </source>
</evidence>
<dbReference type="Proteomes" id="UP001270362">
    <property type="component" value="Unassembled WGS sequence"/>
</dbReference>